<keyword evidence="1" id="KW-0175">Coiled coil</keyword>
<dbReference type="EMBL" id="CAUYUJ010016949">
    <property type="protein sequence ID" value="CAK0870335.1"/>
    <property type="molecule type" value="Genomic_DNA"/>
</dbReference>
<dbReference type="InterPro" id="IPR058210">
    <property type="entry name" value="SACS/Nov_dom"/>
</dbReference>
<evidence type="ECO:0000256" key="2">
    <source>
        <dbReference type="SAM" id="MobiDB-lite"/>
    </source>
</evidence>
<dbReference type="Proteomes" id="UP001189429">
    <property type="component" value="Unassembled WGS sequence"/>
</dbReference>
<gene>
    <name evidence="4" type="ORF">PCOR1329_LOCUS56473</name>
</gene>
<dbReference type="Pfam" id="PF25794">
    <property type="entry name" value="SACS"/>
    <property type="match status" value="1"/>
</dbReference>
<evidence type="ECO:0000259" key="3">
    <source>
        <dbReference type="Pfam" id="PF25794"/>
    </source>
</evidence>
<dbReference type="SUPFAM" id="SSF55874">
    <property type="entry name" value="ATPase domain of HSP90 chaperone/DNA topoisomerase II/histidine kinase"/>
    <property type="match status" value="1"/>
</dbReference>
<dbReference type="Gene3D" id="3.30.565.10">
    <property type="entry name" value="Histidine kinase-like ATPase, C-terminal domain"/>
    <property type="match status" value="1"/>
</dbReference>
<protein>
    <recommendedName>
        <fullName evidence="3">Sacsin/Nov domain-containing protein</fullName>
    </recommendedName>
</protein>
<comment type="caution">
    <text evidence="4">The sequence shown here is derived from an EMBL/GenBank/DDBJ whole genome shotgun (WGS) entry which is preliminary data.</text>
</comment>
<evidence type="ECO:0000313" key="4">
    <source>
        <dbReference type="EMBL" id="CAK0870335.1"/>
    </source>
</evidence>
<organism evidence="4 5">
    <name type="scientific">Prorocentrum cordatum</name>
    <dbReference type="NCBI Taxonomy" id="2364126"/>
    <lineage>
        <taxon>Eukaryota</taxon>
        <taxon>Sar</taxon>
        <taxon>Alveolata</taxon>
        <taxon>Dinophyceae</taxon>
        <taxon>Prorocentrales</taxon>
        <taxon>Prorocentraceae</taxon>
        <taxon>Prorocentrum</taxon>
    </lineage>
</organism>
<dbReference type="InterPro" id="IPR052957">
    <property type="entry name" value="Auxin_embryo_med"/>
</dbReference>
<feature type="region of interest" description="Disordered" evidence="2">
    <location>
        <begin position="1"/>
        <end position="28"/>
    </location>
</feature>
<proteinExistence type="predicted"/>
<reference evidence="4" key="1">
    <citation type="submission" date="2023-10" db="EMBL/GenBank/DDBJ databases">
        <authorList>
            <person name="Chen Y."/>
            <person name="Shah S."/>
            <person name="Dougan E. K."/>
            <person name="Thang M."/>
            <person name="Chan C."/>
        </authorList>
    </citation>
    <scope>NUCLEOTIDE SEQUENCE [LARGE SCALE GENOMIC DNA]</scope>
</reference>
<dbReference type="NCBIfam" id="NF047352">
    <property type="entry name" value="P_loop_sacsin"/>
    <property type="match status" value="1"/>
</dbReference>
<feature type="coiled-coil region" evidence="1">
    <location>
        <begin position="117"/>
        <end position="158"/>
    </location>
</feature>
<evidence type="ECO:0000256" key="1">
    <source>
        <dbReference type="SAM" id="Coils"/>
    </source>
</evidence>
<dbReference type="InterPro" id="IPR036890">
    <property type="entry name" value="HATPase_C_sf"/>
</dbReference>
<name>A0ABN9VBC7_9DINO</name>
<dbReference type="Gene3D" id="1.20.5.340">
    <property type="match status" value="1"/>
</dbReference>
<dbReference type="PANTHER" id="PTHR32387">
    <property type="entry name" value="WU:FJ29H11"/>
    <property type="match status" value="1"/>
</dbReference>
<evidence type="ECO:0000313" key="5">
    <source>
        <dbReference type="Proteomes" id="UP001189429"/>
    </source>
</evidence>
<sequence>MLTLDEAPPPAQPPAERGVQAEAEQHTACEEEALNSEAVEDIDQLLSLACAGPPEWQSFSAAALGVAEHVGSLAAARARTKVMNAVAGAAAAECAQADVREVRARLAASEEGRRADVAALEQRVEGLEADLSSAQRQLEEAQARATAAERDVAEAAEARATVGPASSRAVATGGGPEAGASLAKRRVAGGVPHAPRTPQEFIAELRRERLVDLEEDADLPDEVRDGISRLSRSLCAAVERLAEDLYESECHFIYELVQNAEDAHRRSSRKAAEAELRLGLGAPGESWRNGYFVSDSNEEGFSQVDVRAVCDISASSKSRPSSGGNTIGCKGIGFKSVFTVSDRPHVLSRGFTFVFDVAGPLGKLGYVTPTWLAPEQIAALPEEVRLAHAAGRTVLFLPLKRPGLSAAIEREMEELSGPGRATLLFLRQLQRPAARVNSRVPDRHLEAARVYLVGSLWMPVEEEIIRPKGPTICKCVCTARQVGRSRGRSL</sequence>
<keyword evidence="5" id="KW-1185">Reference proteome</keyword>
<accession>A0ABN9VBC7</accession>
<feature type="region of interest" description="Disordered" evidence="2">
    <location>
        <begin position="158"/>
        <end position="178"/>
    </location>
</feature>
<dbReference type="PANTHER" id="PTHR32387:SF0">
    <property type="entry name" value="PROTEIN NO VEIN"/>
    <property type="match status" value="1"/>
</dbReference>
<feature type="domain" description="Sacsin/Nov" evidence="3">
    <location>
        <begin position="246"/>
        <end position="356"/>
    </location>
</feature>